<dbReference type="PANTHER" id="PTHR38488">
    <property type="entry name" value="OXIDOREDUCTASE 9.5 KDA SUBUNIT, PUTATIVE (AFU_ORTHOLOGUE AFUA_5G08980)-RELATED"/>
    <property type="match status" value="1"/>
</dbReference>
<keyword evidence="3" id="KW-1185">Reference proteome</keyword>
<dbReference type="InterPro" id="IPR039961">
    <property type="entry name" value="Nuo9.5"/>
</dbReference>
<dbReference type="CDD" id="cd22903">
    <property type="entry name" value="NI9M"/>
    <property type="match status" value="1"/>
</dbReference>
<evidence type="ECO:0000256" key="1">
    <source>
        <dbReference type="SAM" id="Phobius"/>
    </source>
</evidence>
<dbReference type="RefSeq" id="XP_009266324.1">
    <property type="nucleotide sequence ID" value="XM_009268049.1"/>
</dbReference>
<name>R9APF1_WALI9</name>
<dbReference type="HOGENOM" id="CLU_166990_2_0_1"/>
<keyword evidence="1" id="KW-0472">Membrane</keyword>
<dbReference type="Proteomes" id="UP000014064">
    <property type="component" value="Unassembled WGS sequence"/>
</dbReference>
<keyword evidence="1" id="KW-0812">Transmembrane</keyword>
<evidence type="ECO:0000313" key="3">
    <source>
        <dbReference type="Proteomes" id="UP000014064"/>
    </source>
</evidence>
<gene>
    <name evidence="2" type="ORF">J056_002185</name>
</gene>
<feature type="transmembrane region" description="Helical" evidence="1">
    <location>
        <begin position="21"/>
        <end position="39"/>
    </location>
</feature>
<dbReference type="eggNOG" id="ENOG502S74C">
    <property type="taxonomic scope" value="Eukaryota"/>
</dbReference>
<dbReference type="GeneID" id="20375137"/>
<accession>R9APF1</accession>
<dbReference type="OrthoDB" id="2093409at2759"/>
<proteinExistence type="predicted"/>
<keyword evidence="2" id="KW-0830">Ubiquinone</keyword>
<dbReference type="PANTHER" id="PTHR38488:SF1">
    <property type="entry name" value="OXIDOREDUCTASE 9.5 KDA SUBUNIT, PUTATIVE (AFU_ORTHOLOGUE AFUA_5G08980)-RELATED"/>
    <property type="match status" value="1"/>
</dbReference>
<keyword evidence="1" id="KW-1133">Transmembrane helix</keyword>
<dbReference type="STRING" id="1299270.R9APF1"/>
<sequence>MSSTVFRPFRFLHRMAHEQPVYLWSFGIGLAGPVMVLVVPEIRKSFFNWKPADRLPTSYPLPNRERRLVAGFEDSQDNQ</sequence>
<dbReference type="EMBL" id="KE007225">
    <property type="protein sequence ID" value="EOR04107.1"/>
    <property type="molecule type" value="Genomic_DNA"/>
</dbReference>
<organism evidence="2 3">
    <name type="scientific">Wallemia ichthyophaga (strain EXF-994 / CBS 113033)</name>
    <dbReference type="NCBI Taxonomy" id="1299270"/>
    <lineage>
        <taxon>Eukaryota</taxon>
        <taxon>Fungi</taxon>
        <taxon>Dikarya</taxon>
        <taxon>Basidiomycota</taxon>
        <taxon>Wallemiomycotina</taxon>
        <taxon>Wallemiomycetes</taxon>
        <taxon>Wallemiales</taxon>
        <taxon>Wallemiaceae</taxon>
        <taxon>Wallemia</taxon>
    </lineage>
</organism>
<dbReference type="AlphaFoldDB" id="R9APF1"/>
<dbReference type="KEGG" id="wic:J056_002185"/>
<protein>
    <submittedName>
        <fullName evidence="2">NADH-ubiquinone oxidoreductase 9.5 kDa subunit</fullName>
    </submittedName>
</protein>
<reference evidence="3" key="1">
    <citation type="journal article" date="2013" name="BMC Genomics">
        <title>Genome and transcriptome sequencing of the halophilic fungus Wallemia ichthyophaga: haloadaptations present and absent.</title>
        <authorList>
            <person name="Zajc J."/>
            <person name="Liu Y."/>
            <person name="Dai W."/>
            <person name="Yang Z."/>
            <person name="Hu J."/>
            <person name="Gostincar C."/>
            <person name="Gunde-Cimerman N."/>
        </authorList>
    </citation>
    <scope>NUCLEOTIDE SEQUENCE [LARGE SCALE GENOMIC DNA]</scope>
    <source>
        <strain evidence="3">EXF-994 / CBS 113033</strain>
    </source>
</reference>
<dbReference type="OMA" id="YYALEYP"/>
<evidence type="ECO:0000313" key="2">
    <source>
        <dbReference type="EMBL" id="EOR04107.1"/>
    </source>
</evidence>